<dbReference type="GO" id="GO:0030158">
    <property type="term" value="F:protein xylosyltransferase activity"/>
    <property type="evidence" value="ECO:0007669"/>
    <property type="project" value="InterPro"/>
</dbReference>
<keyword evidence="4" id="KW-0808">Transferase</keyword>
<keyword evidence="7" id="KW-0256">Endoplasmic reticulum</keyword>
<dbReference type="Pfam" id="PF02485">
    <property type="entry name" value="Branch"/>
    <property type="match status" value="1"/>
</dbReference>
<evidence type="ECO:0000256" key="9">
    <source>
        <dbReference type="ARBA" id="ARBA00022989"/>
    </source>
</evidence>
<dbReference type="Proteomes" id="UP000184248">
    <property type="component" value="Unassembled WGS sequence"/>
</dbReference>
<keyword evidence="3" id="KW-0328">Glycosyltransferase</keyword>
<protein>
    <recommendedName>
        <fullName evidence="14">Peptide O-xylosyltransferase</fullName>
    </recommendedName>
</protein>
<dbReference type="PANTHER" id="PTHR46025:SF3">
    <property type="entry name" value="XYLOSYLTRANSFERASE OXT"/>
    <property type="match status" value="1"/>
</dbReference>
<evidence type="ECO:0000313" key="16">
    <source>
        <dbReference type="EMBL" id="SHJ97188.1"/>
    </source>
</evidence>
<dbReference type="InterPro" id="IPR003406">
    <property type="entry name" value="Glyco_trans_14"/>
</dbReference>
<evidence type="ECO:0000256" key="2">
    <source>
        <dbReference type="ARBA" id="ARBA00004648"/>
    </source>
</evidence>
<dbReference type="GO" id="GO:0046872">
    <property type="term" value="F:metal ion binding"/>
    <property type="evidence" value="ECO:0007669"/>
    <property type="project" value="UniProtKB-KW"/>
</dbReference>
<keyword evidence="13" id="KW-0325">Glycoprotein</keyword>
<evidence type="ECO:0000256" key="1">
    <source>
        <dbReference type="ARBA" id="ARBA00004323"/>
    </source>
</evidence>
<evidence type="ECO:0000256" key="7">
    <source>
        <dbReference type="ARBA" id="ARBA00022824"/>
    </source>
</evidence>
<evidence type="ECO:0000256" key="4">
    <source>
        <dbReference type="ARBA" id="ARBA00022679"/>
    </source>
</evidence>
<dbReference type="AlphaFoldDB" id="A0A1M6NNF2"/>
<sequence length="709" mass="82461">MKIGFVILAHESPDKLKPLLEGLLASGRNVFLHHDAGTGTDTSEIQSSLDLPSEAGNLYLADRVKVEWGEWSIVKATLNCLRKAVETQDDSDYYFLLSGSCMPVKPVKFLEESLKDEGVDYIETVNAEENRWITQGIQEERWELFHFFNWRSQQWRFDRSLKLQQKLGVKRKLPLSHVAHMGSQWWCLRRSTVEKILGLLDKHPEVERFYKRTWVPDELFFQTMVGNLIPKEEIVARPLTRYSFNSWGIPRVYYNDDYPELLAENRFFVRKVSHRAVELKNKLSRLAPMSVDEYKELLKNSDQELEALRSDIKKKKDLENSSWHHLCTSMENHYDFVKSIPARMIVVCGLEETRKTEALAEFDKLDDTAVYGDLFDSEEVGKGYAGESWMPINRGDVTLAQHTWHKLLGDIAFHEPGKTIVFSLGKNALHYLEVLRWKHDVNIVLVDDNKSDGLDKPLLKEFYFKSKVLHLIQHRLCEFSRVELENLRHWVDEAINKEFDVTYIVENLHRTQELVQWPSLLSDTHDHWELLKAIDSKLVIFVAENRNGLDKAKEAMKSWLSSGIHTGIFDVIPKKDNTLDWHYYLADVAYVNREQSRHNALFAHMSGGQVELLETLRWKHDLMVVYLGCDDEQGRLEDFSFELEGSLDKAREIISGEDPIKKRLDELMQERHCSYLSVSDRSLESIKHDVLEFVDVNPEEEPAKVGDAQ</sequence>
<evidence type="ECO:0000256" key="11">
    <source>
        <dbReference type="ARBA" id="ARBA00023136"/>
    </source>
</evidence>
<dbReference type="RefSeq" id="WP_064698283.1">
    <property type="nucleotide sequence ID" value="NZ_BDEO01000001.1"/>
</dbReference>
<dbReference type="EMBL" id="FRAL01000001">
    <property type="protein sequence ID" value="SHJ97188.1"/>
    <property type="molecule type" value="Genomic_DNA"/>
</dbReference>
<keyword evidence="15" id="KW-0175">Coiled coil</keyword>
<evidence type="ECO:0000256" key="13">
    <source>
        <dbReference type="ARBA" id="ARBA00023180"/>
    </source>
</evidence>
<keyword evidence="12" id="KW-1015">Disulfide bond</keyword>
<dbReference type="InterPro" id="IPR043538">
    <property type="entry name" value="XYLT"/>
</dbReference>
<feature type="coiled-coil region" evidence="15">
    <location>
        <begin position="291"/>
        <end position="318"/>
    </location>
</feature>
<dbReference type="PANTHER" id="PTHR46025">
    <property type="entry name" value="XYLOSYLTRANSFERASE OXT"/>
    <property type="match status" value="1"/>
</dbReference>
<keyword evidence="10" id="KW-0333">Golgi apparatus</keyword>
<proteinExistence type="predicted"/>
<evidence type="ECO:0000256" key="10">
    <source>
        <dbReference type="ARBA" id="ARBA00023034"/>
    </source>
</evidence>
<evidence type="ECO:0000256" key="14">
    <source>
        <dbReference type="ARBA" id="ARBA00042865"/>
    </source>
</evidence>
<evidence type="ECO:0000256" key="12">
    <source>
        <dbReference type="ARBA" id="ARBA00023157"/>
    </source>
</evidence>
<keyword evidence="17" id="KW-1185">Reference proteome</keyword>
<keyword evidence="9" id="KW-1133">Transmembrane helix</keyword>
<accession>A0A1M6NNF2</accession>
<evidence type="ECO:0000256" key="15">
    <source>
        <dbReference type="SAM" id="Coils"/>
    </source>
</evidence>
<reference evidence="17" key="1">
    <citation type="submission" date="2016-11" db="EMBL/GenBank/DDBJ databases">
        <authorList>
            <person name="Varghese N."/>
            <person name="Submissions S."/>
        </authorList>
    </citation>
    <scope>NUCLEOTIDE SEQUENCE [LARGE SCALE GENOMIC DNA]</scope>
    <source>
        <strain evidence="17">ALO Sharm</strain>
    </source>
</reference>
<evidence type="ECO:0000256" key="3">
    <source>
        <dbReference type="ARBA" id="ARBA00022676"/>
    </source>
</evidence>
<keyword evidence="5" id="KW-0812">Transmembrane</keyword>
<dbReference type="GO" id="GO:0050650">
    <property type="term" value="P:chondroitin sulfate proteoglycan biosynthetic process"/>
    <property type="evidence" value="ECO:0007669"/>
    <property type="project" value="TreeGrafter"/>
</dbReference>
<keyword evidence="6" id="KW-0479">Metal-binding</keyword>
<dbReference type="GO" id="GO:0016020">
    <property type="term" value="C:membrane"/>
    <property type="evidence" value="ECO:0007669"/>
    <property type="project" value="InterPro"/>
</dbReference>
<evidence type="ECO:0000256" key="6">
    <source>
        <dbReference type="ARBA" id="ARBA00022723"/>
    </source>
</evidence>
<gene>
    <name evidence="16" type="ORF">SAMN05192556_101458</name>
</gene>
<evidence type="ECO:0000256" key="5">
    <source>
        <dbReference type="ARBA" id="ARBA00022692"/>
    </source>
</evidence>
<evidence type="ECO:0000313" key="17">
    <source>
        <dbReference type="Proteomes" id="UP000184248"/>
    </source>
</evidence>
<organism evidence="16 17">
    <name type="scientific">Halomonas caseinilytica</name>
    <dbReference type="NCBI Taxonomy" id="438744"/>
    <lineage>
        <taxon>Bacteria</taxon>
        <taxon>Pseudomonadati</taxon>
        <taxon>Pseudomonadota</taxon>
        <taxon>Gammaproteobacteria</taxon>
        <taxon>Oceanospirillales</taxon>
        <taxon>Halomonadaceae</taxon>
        <taxon>Halomonas</taxon>
    </lineage>
</organism>
<evidence type="ECO:0000256" key="8">
    <source>
        <dbReference type="ARBA" id="ARBA00022968"/>
    </source>
</evidence>
<comment type="subcellular location">
    <subcellularLocation>
        <location evidence="2">Endoplasmic reticulum membrane</location>
        <topology evidence="2">Single-pass type II membrane protein</topology>
    </subcellularLocation>
    <subcellularLocation>
        <location evidence="1">Golgi apparatus membrane</location>
        <topology evidence="1">Single-pass type II membrane protein</topology>
    </subcellularLocation>
</comment>
<dbReference type="GO" id="GO:0015012">
    <property type="term" value="P:heparan sulfate proteoglycan biosynthetic process"/>
    <property type="evidence" value="ECO:0007669"/>
    <property type="project" value="TreeGrafter"/>
</dbReference>
<keyword evidence="11" id="KW-0472">Membrane</keyword>
<name>A0A1M6NNF2_9GAMM</name>
<keyword evidence="8" id="KW-0735">Signal-anchor</keyword>